<evidence type="ECO:0000256" key="1">
    <source>
        <dbReference type="SAM" id="Phobius"/>
    </source>
</evidence>
<dbReference type="SMART" id="SM00267">
    <property type="entry name" value="GGDEF"/>
    <property type="match status" value="1"/>
</dbReference>
<reference evidence="3" key="1">
    <citation type="journal article" date="2014" name="Int. J. Syst. Evol. Microbiol.">
        <title>Complete genome sequence of Corynebacterium casei LMG S-19264T (=DSM 44701T), isolated from a smear-ripened cheese.</title>
        <authorList>
            <consortium name="US DOE Joint Genome Institute (JGI-PGF)"/>
            <person name="Walter F."/>
            <person name="Albersmeier A."/>
            <person name="Kalinowski J."/>
            <person name="Ruckert C."/>
        </authorList>
    </citation>
    <scope>NUCLEOTIDE SEQUENCE</scope>
    <source>
        <strain evidence="3">VKM B-2935</strain>
    </source>
</reference>
<dbReference type="SUPFAM" id="SSF55073">
    <property type="entry name" value="Nucleotide cyclase"/>
    <property type="match status" value="1"/>
</dbReference>
<protein>
    <submittedName>
        <fullName evidence="3">Diguanylate cyclase AdrA</fullName>
    </submittedName>
</protein>
<dbReference type="AlphaFoldDB" id="A0A9W6K641"/>
<dbReference type="EMBL" id="BSFN01000009">
    <property type="protein sequence ID" value="GLK90166.1"/>
    <property type="molecule type" value="Genomic_DNA"/>
</dbReference>
<proteinExistence type="predicted"/>
<accession>A0A9W6K641</accession>
<feature type="transmembrane region" description="Helical" evidence="1">
    <location>
        <begin position="21"/>
        <end position="46"/>
    </location>
</feature>
<keyword evidence="4" id="KW-1185">Reference proteome</keyword>
<feature type="transmembrane region" description="Helical" evidence="1">
    <location>
        <begin position="116"/>
        <end position="141"/>
    </location>
</feature>
<sequence>MAIDRSRAAGVSFAKRVYQSRIVGCALSLVFVATTTYPGGGMLWALMVLNGFVWPHIAFQLAVHSSDPYRAEQRNLQLDCVYAGGWLVAMQFSLLPSVLLLSMVGMNSVTTKGISFLLRGLVANAVGVLLVGAVMGFTVTLETPPQVIWACLPMLVLYPFTIGWSSYDLAAQLLRQKKALAIVTGFDERMFTPLDHWLYRLAQVLLRCRCGSSTATVAVVRIDKFQALRNQHGGLLMDALSARLGQLIKGEIRSTDLVCSPNAGEFFVLLLQAGAGGARSLTERVEAFFAQSVANGEGLPEGHIRVGLVEFSYGLVSENEWLQLARERSTEAEPKAPAGRHLSGRAAGEAVFMHHQ</sequence>
<dbReference type="Pfam" id="PF00990">
    <property type="entry name" value="GGDEF"/>
    <property type="match status" value="1"/>
</dbReference>
<dbReference type="InterPro" id="IPR029787">
    <property type="entry name" value="Nucleotide_cyclase"/>
</dbReference>
<dbReference type="InterPro" id="IPR043128">
    <property type="entry name" value="Rev_trsase/Diguanyl_cyclase"/>
</dbReference>
<dbReference type="Gene3D" id="3.30.70.270">
    <property type="match status" value="1"/>
</dbReference>
<dbReference type="Pfam" id="PF05230">
    <property type="entry name" value="MASE2"/>
    <property type="match status" value="1"/>
</dbReference>
<evidence type="ECO:0000313" key="3">
    <source>
        <dbReference type="EMBL" id="GLK90166.1"/>
    </source>
</evidence>
<keyword evidence="1" id="KW-0472">Membrane</keyword>
<dbReference type="Proteomes" id="UP001143328">
    <property type="component" value="Unassembled WGS sequence"/>
</dbReference>
<dbReference type="PROSITE" id="PS50887">
    <property type="entry name" value="GGDEF"/>
    <property type="match status" value="1"/>
</dbReference>
<name>A0A9W6K641_9PSED</name>
<keyword evidence="1" id="KW-1133">Transmembrane helix</keyword>
<reference evidence="3" key="2">
    <citation type="submission" date="2023-01" db="EMBL/GenBank/DDBJ databases">
        <authorList>
            <person name="Sun Q."/>
            <person name="Evtushenko L."/>
        </authorList>
    </citation>
    <scope>NUCLEOTIDE SEQUENCE</scope>
    <source>
        <strain evidence="3">VKM B-2935</strain>
    </source>
</reference>
<keyword evidence="1" id="KW-0812">Transmembrane</keyword>
<dbReference type="InterPro" id="IPR000160">
    <property type="entry name" value="GGDEF_dom"/>
</dbReference>
<feature type="transmembrane region" description="Helical" evidence="1">
    <location>
        <begin position="147"/>
        <end position="167"/>
    </location>
</feature>
<gene>
    <name evidence="3" type="ORF">GCM10017655_32280</name>
</gene>
<feature type="domain" description="GGDEF" evidence="2">
    <location>
        <begin position="213"/>
        <end position="348"/>
    </location>
</feature>
<comment type="caution">
    <text evidence="3">The sequence shown here is derived from an EMBL/GenBank/DDBJ whole genome shotgun (WGS) entry which is preliminary data.</text>
</comment>
<organism evidence="3 4">
    <name type="scientific">Pseudomonas turukhanskensis</name>
    <dbReference type="NCBI Taxonomy" id="1806536"/>
    <lineage>
        <taxon>Bacteria</taxon>
        <taxon>Pseudomonadati</taxon>
        <taxon>Pseudomonadota</taxon>
        <taxon>Gammaproteobacteria</taxon>
        <taxon>Pseudomonadales</taxon>
        <taxon>Pseudomonadaceae</taxon>
        <taxon>Pseudomonas</taxon>
    </lineage>
</organism>
<dbReference type="InterPro" id="IPR007894">
    <property type="entry name" value="MASE2"/>
</dbReference>
<feature type="transmembrane region" description="Helical" evidence="1">
    <location>
        <begin position="83"/>
        <end position="104"/>
    </location>
</feature>
<dbReference type="RefSeq" id="WP_271196348.1">
    <property type="nucleotide sequence ID" value="NZ_BSFN01000009.1"/>
</dbReference>
<evidence type="ECO:0000313" key="4">
    <source>
        <dbReference type="Proteomes" id="UP001143328"/>
    </source>
</evidence>
<evidence type="ECO:0000259" key="2">
    <source>
        <dbReference type="PROSITE" id="PS50887"/>
    </source>
</evidence>